<feature type="domain" description="VWFA" evidence="2">
    <location>
        <begin position="39"/>
        <end position="220"/>
    </location>
</feature>
<keyword evidence="1" id="KW-0812">Transmembrane</keyword>
<dbReference type="RefSeq" id="WP_406789144.1">
    <property type="nucleotide sequence ID" value="NZ_JBJIAA010000017.1"/>
</dbReference>
<dbReference type="PROSITE" id="PS50234">
    <property type="entry name" value="VWFA"/>
    <property type="match status" value="1"/>
</dbReference>
<feature type="transmembrane region" description="Helical" evidence="1">
    <location>
        <begin position="440"/>
        <end position="461"/>
    </location>
</feature>
<protein>
    <submittedName>
        <fullName evidence="3">VWA domain-containing protein</fullName>
    </submittedName>
</protein>
<organism evidence="3 4">
    <name type="scientific">Clostridium neuense</name>
    <dbReference type="NCBI Taxonomy" id="1728934"/>
    <lineage>
        <taxon>Bacteria</taxon>
        <taxon>Bacillati</taxon>
        <taxon>Bacillota</taxon>
        <taxon>Clostridia</taxon>
        <taxon>Eubacteriales</taxon>
        <taxon>Clostridiaceae</taxon>
        <taxon>Clostridium</taxon>
    </lineage>
</organism>
<dbReference type="SUPFAM" id="SSF53300">
    <property type="entry name" value="vWA-like"/>
    <property type="match status" value="1"/>
</dbReference>
<dbReference type="InterPro" id="IPR036465">
    <property type="entry name" value="vWFA_dom_sf"/>
</dbReference>
<dbReference type="Proteomes" id="UP001623592">
    <property type="component" value="Unassembled WGS sequence"/>
</dbReference>
<dbReference type="InterPro" id="IPR050525">
    <property type="entry name" value="ECM_Assembly_Org"/>
</dbReference>
<evidence type="ECO:0000313" key="4">
    <source>
        <dbReference type="Proteomes" id="UP001623592"/>
    </source>
</evidence>
<dbReference type="Pfam" id="PF00092">
    <property type="entry name" value="VWA"/>
    <property type="match status" value="1"/>
</dbReference>
<dbReference type="PANTHER" id="PTHR24020:SF20">
    <property type="entry name" value="PH DOMAIN-CONTAINING PROTEIN"/>
    <property type="match status" value="1"/>
</dbReference>
<evidence type="ECO:0000259" key="2">
    <source>
        <dbReference type="PROSITE" id="PS50234"/>
    </source>
</evidence>
<dbReference type="PANTHER" id="PTHR24020">
    <property type="entry name" value="COLLAGEN ALPHA"/>
    <property type="match status" value="1"/>
</dbReference>
<dbReference type="CDD" id="cd00198">
    <property type="entry name" value="vWFA"/>
    <property type="match status" value="1"/>
</dbReference>
<comment type="caution">
    <text evidence="3">The sequence shown here is derived from an EMBL/GenBank/DDBJ whole genome shotgun (WGS) entry which is preliminary data.</text>
</comment>
<dbReference type="EMBL" id="JBJIAA010000017">
    <property type="protein sequence ID" value="MFL0252489.1"/>
    <property type="molecule type" value="Genomic_DNA"/>
</dbReference>
<proteinExistence type="predicted"/>
<accession>A0ABW8TIT7</accession>
<name>A0ABW8TIT7_9CLOT</name>
<keyword evidence="1" id="KW-1133">Transmembrane helix</keyword>
<keyword evidence="4" id="KW-1185">Reference proteome</keyword>
<dbReference type="PRINTS" id="PR00453">
    <property type="entry name" value="VWFADOMAIN"/>
</dbReference>
<dbReference type="InterPro" id="IPR002035">
    <property type="entry name" value="VWF_A"/>
</dbReference>
<dbReference type="SMART" id="SM00327">
    <property type="entry name" value="VWA"/>
    <property type="match status" value="1"/>
</dbReference>
<feature type="transmembrane region" description="Helical" evidence="1">
    <location>
        <begin position="12"/>
        <end position="30"/>
    </location>
</feature>
<evidence type="ECO:0000256" key="1">
    <source>
        <dbReference type="SAM" id="Phobius"/>
    </source>
</evidence>
<evidence type="ECO:0000313" key="3">
    <source>
        <dbReference type="EMBL" id="MFL0252489.1"/>
    </source>
</evidence>
<keyword evidence="1" id="KW-0472">Membrane</keyword>
<sequence length="578" mass="63817">MKISFKKCYQVFLIMLIIMMQILYIPKFYAESTSHSNLDTVFLLDSSGSMKESDPEEIRIEAIKMFLDMSENSGNKFGLVAYSDNIVREHNLDAVNSKDDKENIKNMTNGIQLGQKTDTGMGLKEAVNLMNSGHESGHRPVIILLSDGKNDPARSSEESKKDLNNAIETAKNKGYKIYTIGLNYDGTVDKNQLSNISESTGGKSYITNTAADLPKILTDIYADNSKVKVQDGGTIAANGAFQEVKINIPNSDVEEANVSMLSTKPLDIKLIDNKGKEVDLPSQNAYVSTSKKYTLLKILKPEKGVWTLKVKGVSGDNIKVNFVYNYNLTVGTSISPTSIKKGDSINVSAYLMSNGQRVSDKSVYTGVHAKLVIKNLKDNSTKESSLTKNAGDFTGKYKFDALGSYEVSVKLDGNSFFRESSPVTIKVQDAALAGSKKSNAVQIIIIILVVLAILLLALFTIMKIKRGIKKGFGRVMLEVKDESTGEISSPKYKLLEGYTGKFSLYEVLGLKEEFSETEKLNFRFGNECLILDNKSECIVKRSGRNVENGENIEILNGDRIVIVLSKVEKTVSMEFYTD</sequence>
<dbReference type="Gene3D" id="3.40.50.410">
    <property type="entry name" value="von Willebrand factor, type A domain"/>
    <property type="match status" value="1"/>
</dbReference>
<gene>
    <name evidence="3" type="ORF">ACJDT4_18925</name>
</gene>
<reference evidence="3 4" key="1">
    <citation type="submission" date="2024-11" db="EMBL/GenBank/DDBJ databases">
        <authorList>
            <person name="Heng Y.C."/>
            <person name="Lim A.C.H."/>
            <person name="Lee J.K.Y."/>
            <person name="Kittelmann S."/>
        </authorList>
    </citation>
    <scope>NUCLEOTIDE SEQUENCE [LARGE SCALE GENOMIC DNA]</scope>
    <source>
        <strain evidence="3 4">WILCCON 0114</strain>
    </source>
</reference>